<comment type="similarity">
    <text evidence="1 2">Belongs to the E(R) family.</text>
</comment>
<dbReference type="InterPro" id="IPR000781">
    <property type="entry name" value="ERH"/>
</dbReference>
<dbReference type="EMBL" id="HBIC01039501">
    <property type="protein sequence ID" value="CAE0291461.1"/>
    <property type="molecule type" value="Transcribed_RNA"/>
</dbReference>
<name>A0A7S3HCL7_9STRA</name>
<evidence type="ECO:0000256" key="2">
    <source>
        <dbReference type="PIRNR" id="PIRNR016393"/>
    </source>
</evidence>
<dbReference type="PANTHER" id="PTHR12373:SF0">
    <property type="entry name" value="ENHANCER OF RUDIMENTARY HOMOLOG"/>
    <property type="match status" value="1"/>
</dbReference>
<dbReference type="InterPro" id="IPR035912">
    <property type="entry name" value="EHR_sf"/>
</dbReference>
<keyword evidence="2" id="KW-0131">Cell cycle</keyword>
<accession>A0A7S3HCL7</accession>
<dbReference type="PIRSF" id="PIRSF016393">
    <property type="entry name" value="Enh_rudimentary"/>
    <property type="match status" value="1"/>
</dbReference>
<dbReference type="SUPFAM" id="SSF143875">
    <property type="entry name" value="ERH-like"/>
    <property type="match status" value="1"/>
</dbReference>
<comment type="function">
    <text evidence="2">May have a role in the cell cycle.</text>
</comment>
<dbReference type="Gene3D" id="3.30.2260.10">
    <property type="entry name" value="Enhancer of rudimentary"/>
    <property type="match status" value="1"/>
</dbReference>
<proteinExistence type="inferred from homology"/>
<evidence type="ECO:0000256" key="1">
    <source>
        <dbReference type="ARBA" id="ARBA00007491"/>
    </source>
</evidence>
<evidence type="ECO:0000313" key="3">
    <source>
        <dbReference type="EMBL" id="CAE0291461.1"/>
    </source>
</evidence>
<dbReference type="PANTHER" id="PTHR12373">
    <property type="entry name" value="ENHANCER OF RUDIMENTARY ERH"/>
    <property type="match status" value="1"/>
</dbReference>
<gene>
    <name evidence="3" type="ORF">SELO1098_LOCUS20306</name>
</gene>
<dbReference type="Pfam" id="PF01133">
    <property type="entry name" value="ER"/>
    <property type="match status" value="1"/>
</dbReference>
<reference evidence="3" key="1">
    <citation type="submission" date="2021-01" db="EMBL/GenBank/DDBJ databases">
        <authorList>
            <person name="Corre E."/>
            <person name="Pelletier E."/>
            <person name="Niang G."/>
            <person name="Scheremetjew M."/>
            <person name="Finn R."/>
            <person name="Kale V."/>
            <person name="Holt S."/>
            <person name="Cochrane G."/>
            <person name="Meng A."/>
            <person name="Brown T."/>
            <person name="Cohen L."/>
        </authorList>
    </citation>
    <scope>NUCLEOTIDE SEQUENCE</scope>
    <source>
        <strain evidence="3">CCAP 955/1</strain>
    </source>
</reference>
<dbReference type="AlphaFoldDB" id="A0A7S3HCL7"/>
<protein>
    <recommendedName>
        <fullName evidence="2">Enhancer of rudimentary homolog</fullName>
    </recommendedName>
</protein>
<organism evidence="3">
    <name type="scientific">Spumella elongata</name>
    <dbReference type="NCBI Taxonomy" id="89044"/>
    <lineage>
        <taxon>Eukaryota</taxon>
        <taxon>Sar</taxon>
        <taxon>Stramenopiles</taxon>
        <taxon>Ochrophyta</taxon>
        <taxon>Chrysophyceae</taxon>
        <taxon>Chromulinales</taxon>
        <taxon>Chromulinaceae</taxon>
        <taxon>Spumella</taxon>
    </lineage>
</organism>
<sequence length="105" mass="12019">MSGGAGKHTIILVQYSNSFQSRSYMEFPAVNAALDALVKMYEHKLKELNPSVPNITYDISDLYQYLDSLHDLCGLVLDPNSNKYEPKDRKWLKEKIFAHLRGQAK</sequence>